<protein>
    <submittedName>
        <fullName evidence="1">Uncharacterized protein</fullName>
    </submittedName>
</protein>
<feature type="non-terminal residue" evidence="1">
    <location>
        <position position="1"/>
    </location>
</feature>
<keyword evidence="2" id="KW-1185">Reference proteome</keyword>
<name>A0A5P1ELV9_ASPOF</name>
<proteinExistence type="predicted"/>
<organism evidence="1 2">
    <name type="scientific">Asparagus officinalis</name>
    <name type="common">Garden asparagus</name>
    <dbReference type="NCBI Taxonomy" id="4686"/>
    <lineage>
        <taxon>Eukaryota</taxon>
        <taxon>Viridiplantae</taxon>
        <taxon>Streptophyta</taxon>
        <taxon>Embryophyta</taxon>
        <taxon>Tracheophyta</taxon>
        <taxon>Spermatophyta</taxon>
        <taxon>Magnoliopsida</taxon>
        <taxon>Liliopsida</taxon>
        <taxon>Asparagales</taxon>
        <taxon>Asparagaceae</taxon>
        <taxon>Asparagoideae</taxon>
        <taxon>Asparagus</taxon>
    </lineage>
</organism>
<evidence type="ECO:0000313" key="2">
    <source>
        <dbReference type="Proteomes" id="UP000243459"/>
    </source>
</evidence>
<dbReference type="EMBL" id="CM007386">
    <property type="protein sequence ID" value="ONK66906.1"/>
    <property type="molecule type" value="Genomic_DNA"/>
</dbReference>
<sequence length="88" mass="10060">FLRWLRLVSCLPDLSRGYPITVESWARGSQEQSRLLRRGWTSWILSSVARFATMGAVLNAASLTEPIDIYSEWIDECERVNNLEEDGA</sequence>
<gene>
    <name evidence="1" type="ORF">A4U43_C06F13340</name>
</gene>
<dbReference type="Gramene" id="ONK66906">
    <property type="protein sequence ID" value="ONK66906"/>
    <property type="gene ID" value="A4U43_C06F13340"/>
</dbReference>
<reference evidence="2" key="1">
    <citation type="journal article" date="2017" name="Nat. Commun.">
        <title>The asparagus genome sheds light on the origin and evolution of a young Y chromosome.</title>
        <authorList>
            <person name="Harkess A."/>
            <person name="Zhou J."/>
            <person name="Xu C."/>
            <person name="Bowers J.E."/>
            <person name="Van der Hulst R."/>
            <person name="Ayyampalayam S."/>
            <person name="Mercati F."/>
            <person name="Riccardi P."/>
            <person name="McKain M.R."/>
            <person name="Kakrana A."/>
            <person name="Tang H."/>
            <person name="Ray J."/>
            <person name="Groenendijk J."/>
            <person name="Arikit S."/>
            <person name="Mathioni S.M."/>
            <person name="Nakano M."/>
            <person name="Shan H."/>
            <person name="Telgmann-Rauber A."/>
            <person name="Kanno A."/>
            <person name="Yue Z."/>
            <person name="Chen H."/>
            <person name="Li W."/>
            <person name="Chen Y."/>
            <person name="Xu X."/>
            <person name="Zhang Y."/>
            <person name="Luo S."/>
            <person name="Chen H."/>
            <person name="Gao J."/>
            <person name="Mao Z."/>
            <person name="Pires J.C."/>
            <person name="Luo M."/>
            <person name="Kudrna D."/>
            <person name="Wing R.A."/>
            <person name="Meyers B.C."/>
            <person name="Yi K."/>
            <person name="Kong H."/>
            <person name="Lavrijsen P."/>
            <person name="Sunseri F."/>
            <person name="Falavigna A."/>
            <person name="Ye Y."/>
            <person name="Leebens-Mack J.H."/>
            <person name="Chen G."/>
        </authorList>
    </citation>
    <scope>NUCLEOTIDE SEQUENCE [LARGE SCALE GENOMIC DNA]</scope>
    <source>
        <strain evidence="2">cv. DH0086</strain>
    </source>
</reference>
<dbReference type="Proteomes" id="UP000243459">
    <property type="component" value="Chromosome 6"/>
</dbReference>
<dbReference type="Gene3D" id="2.20.25.190">
    <property type="match status" value="1"/>
</dbReference>
<dbReference type="InterPro" id="IPR038567">
    <property type="entry name" value="T_Elf1_sf"/>
</dbReference>
<evidence type="ECO:0000313" key="1">
    <source>
        <dbReference type="EMBL" id="ONK66906.1"/>
    </source>
</evidence>
<accession>A0A5P1ELV9</accession>
<dbReference type="AlphaFoldDB" id="A0A5P1ELV9"/>